<evidence type="ECO:0000259" key="2">
    <source>
        <dbReference type="Pfam" id="PF03795"/>
    </source>
</evidence>
<dbReference type="InterPro" id="IPR005545">
    <property type="entry name" value="YCII"/>
</dbReference>
<organism evidence="3 4">
    <name type="scientific">Agrilutibacter niabensis</name>
    <dbReference type="NCBI Taxonomy" id="380628"/>
    <lineage>
        <taxon>Bacteria</taxon>
        <taxon>Pseudomonadati</taxon>
        <taxon>Pseudomonadota</taxon>
        <taxon>Gammaproteobacteria</taxon>
        <taxon>Lysobacterales</taxon>
        <taxon>Lysobacteraceae</taxon>
        <taxon>Agrilutibacter</taxon>
    </lineage>
</organism>
<dbReference type="PANTHER" id="PTHR37828:SF1">
    <property type="entry name" value="YCII-RELATED DOMAIN-CONTAINING PROTEIN"/>
    <property type="match status" value="1"/>
</dbReference>
<feature type="domain" description="YCII-related" evidence="2">
    <location>
        <begin position="22"/>
        <end position="82"/>
    </location>
</feature>
<dbReference type="Pfam" id="PF03795">
    <property type="entry name" value="YCII"/>
    <property type="match status" value="1"/>
</dbReference>
<dbReference type="InterPro" id="IPR011008">
    <property type="entry name" value="Dimeric_a/b-barrel"/>
</dbReference>
<evidence type="ECO:0000313" key="4">
    <source>
        <dbReference type="Proteomes" id="UP001267878"/>
    </source>
</evidence>
<dbReference type="EMBL" id="JAVDVW010000002">
    <property type="protein sequence ID" value="MDR7100349.1"/>
    <property type="molecule type" value="Genomic_DNA"/>
</dbReference>
<name>A0ABU1VS89_9GAMM</name>
<evidence type="ECO:0000313" key="3">
    <source>
        <dbReference type="EMBL" id="MDR7100349.1"/>
    </source>
</evidence>
<protein>
    <submittedName>
        <fullName evidence="3">Uncharacterized protein YciI</fullName>
    </submittedName>
</protein>
<evidence type="ECO:0000256" key="1">
    <source>
        <dbReference type="ARBA" id="ARBA00007689"/>
    </source>
</evidence>
<sequence length="104" mass="11475">MKRYLVLTLRTPQFDPSVLVPHCLHLDQLRARGQLELSGPFADRSGGAYLVRAASLDEAQAIAFSDPVHVTGSSRVMVYEWNVAQDLDPAPDQASRATWKPAND</sequence>
<comment type="similarity">
    <text evidence="1">Belongs to the YciI family.</text>
</comment>
<accession>A0ABU1VS89</accession>
<reference evidence="3 4" key="1">
    <citation type="submission" date="2023-07" db="EMBL/GenBank/DDBJ databases">
        <title>Sorghum-associated microbial communities from plants grown in Nebraska, USA.</title>
        <authorList>
            <person name="Schachtman D."/>
        </authorList>
    </citation>
    <scope>NUCLEOTIDE SEQUENCE [LARGE SCALE GENOMIC DNA]</scope>
    <source>
        <strain evidence="3 4">BE187</strain>
    </source>
</reference>
<dbReference type="Proteomes" id="UP001267878">
    <property type="component" value="Unassembled WGS sequence"/>
</dbReference>
<dbReference type="Gene3D" id="3.30.70.1060">
    <property type="entry name" value="Dimeric alpha+beta barrel"/>
    <property type="match status" value="1"/>
</dbReference>
<gene>
    <name evidence="3" type="ORF">J2X04_002730</name>
</gene>
<comment type="caution">
    <text evidence="3">The sequence shown here is derived from an EMBL/GenBank/DDBJ whole genome shotgun (WGS) entry which is preliminary data.</text>
</comment>
<dbReference type="SUPFAM" id="SSF54909">
    <property type="entry name" value="Dimeric alpha+beta barrel"/>
    <property type="match status" value="1"/>
</dbReference>
<dbReference type="RefSeq" id="WP_310055064.1">
    <property type="nucleotide sequence ID" value="NZ_JAVDVW010000002.1"/>
</dbReference>
<dbReference type="PANTHER" id="PTHR37828">
    <property type="entry name" value="GSR2449 PROTEIN"/>
    <property type="match status" value="1"/>
</dbReference>
<keyword evidence="4" id="KW-1185">Reference proteome</keyword>
<proteinExistence type="inferred from homology"/>